<evidence type="ECO:0000256" key="2">
    <source>
        <dbReference type="ARBA" id="ARBA00023015"/>
    </source>
</evidence>
<keyword evidence="3" id="KW-0238">DNA-binding</keyword>
<dbReference type="GO" id="GO:0005634">
    <property type="term" value="C:nucleus"/>
    <property type="evidence" value="ECO:0007669"/>
    <property type="project" value="UniProtKB-SubCell"/>
</dbReference>
<dbReference type="EMBL" id="JBBNAE010000004">
    <property type="protein sequence ID" value="KAK9131450.1"/>
    <property type="molecule type" value="Genomic_DNA"/>
</dbReference>
<evidence type="ECO:0000313" key="8">
    <source>
        <dbReference type="EMBL" id="KAK9131446.1"/>
    </source>
</evidence>
<protein>
    <recommendedName>
        <fullName evidence="12">TF-B3 domain-containing protein</fullName>
    </recommendedName>
</protein>
<dbReference type="PANTHER" id="PTHR31541:SF27">
    <property type="entry name" value="TF-B3 DOMAIN-CONTAINING PROTEIN"/>
    <property type="match status" value="1"/>
</dbReference>
<dbReference type="Proteomes" id="UP001417504">
    <property type="component" value="Unassembled WGS sequence"/>
</dbReference>
<name>A0AAP0JCB5_9MAGN</name>
<evidence type="ECO:0000256" key="3">
    <source>
        <dbReference type="ARBA" id="ARBA00023125"/>
    </source>
</evidence>
<evidence type="ECO:0000313" key="9">
    <source>
        <dbReference type="EMBL" id="KAK9131448.1"/>
    </source>
</evidence>
<dbReference type="PANTHER" id="PTHR31541">
    <property type="entry name" value="B3 DOMAIN PLANT PROTEIN-RELATED"/>
    <property type="match status" value="1"/>
</dbReference>
<dbReference type="EMBL" id="JBBNAE010000004">
    <property type="protein sequence ID" value="KAK9131446.1"/>
    <property type="molecule type" value="Genomic_DNA"/>
</dbReference>
<keyword evidence="11" id="KW-1185">Reference proteome</keyword>
<sequence length="143" mass="16121">MAAINNPGEPAMPGPMRQEIERMAGMGENPTWVGSKWVKWSDVMPNLSRLLFSGKALLEGQLSAGEKERMGVKGKLGVKMVDGEGGVWELDFMHWTSVDKYVFSNQWIQFVEEFGVVEGRLLQIWCFRDTDSQLCFAFNVVEA</sequence>
<proteinExistence type="predicted"/>
<reference evidence="7 11" key="1">
    <citation type="submission" date="2024-01" db="EMBL/GenBank/DDBJ databases">
        <title>Genome assemblies of Stephania.</title>
        <authorList>
            <person name="Yang L."/>
        </authorList>
    </citation>
    <scope>NUCLEOTIDE SEQUENCE [LARGE SCALE GENOMIC DNA]</scope>
    <source>
        <strain evidence="7">QJT</strain>
        <tissue evidence="7">Leaf</tissue>
    </source>
</reference>
<evidence type="ECO:0008006" key="12">
    <source>
        <dbReference type="Google" id="ProtNLM"/>
    </source>
</evidence>
<dbReference type="AlphaFoldDB" id="A0AAP0JCB5"/>
<evidence type="ECO:0000313" key="6">
    <source>
        <dbReference type="EMBL" id="KAK9131442.1"/>
    </source>
</evidence>
<dbReference type="InterPro" id="IPR005508">
    <property type="entry name" value="At2g31720-like"/>
</dbReference>
<keyword evidence="5" id="KW-0539">Nucleus</keyword>
<dbReference type="EMBL" id="JBBNAE010000004">
    <property type="protein sequence ID" value="KAK9131442.1"/>
    <property type="molecule type" value="Genomic_DNA"/>
</dbReference>
<evidence type="ECO:0000313" key="10">
    <source>
        <dbReference type="EMBL" id="KAK9131450.1"/>
    </source>
</evidence>
<keyword evidence="2" id="KW-0805">Transcription regulation</keyword>
<evidence type="ECO:0000313" key="7">
    <source>
        <dbReference type="EMBL" id="KAK9131444.1"/>
    </source>
</evidence>
<dbReference type="Gene3D" id="2.40.330.10">
    <property type="entry name" value="DNA-binding pseudobarrel domain"/>
    <property type="match status" value="1"/>
</dbReference>
<evidence type="ECO:0000256" key="4">
    <source>
        <dbReference type="ARBA" id="ARBA00023163"/>
    </source>
</evidence>
<dbReference type="InterPro" id="IPR015300">
    <property type="entry name" value="DNA-bd_pseudobarrel_sf"/>
</dbReference>
<accession>A0AAP0JCB5</accession>
<organism evidence="7 11">
    <name type="scientific">Stephania japonica</name>
    <dbReference type="NCBI Taxonomy" id="461633"/>
    <lineage>
        <taxon>Eukaryota</taxon>
        <taxon>Viridiplantae</taxon>
        <taxon>Streptophyta</taxon>
        <taxon>Embryophyta</taxon>
        <taxon>Tracheophyta</taxon>
        <taxon>Spermatophyta</taxon>
        <taxon>Magnoliopsida</taxon>
        <taxon>Ranunculales</taxon>
        <taxon>Menispermaceae</taxon>
        <taxon>Menispermoideae</taxon>
        <taxon>Cissampelideae</taxon>
        <taxon>Stephania</taxon>
    </lineage>
</organism>
<evidence type="ECO:0000313" key="11">
    <source>
        <dbReference type="Proteomes" id="UP001417504"/>
    </source>
</evidence>
<dbReference type="GO" id="GO:0003677">
    <property type="term" value="F:DNA binding"/>
    <property type="evidence" value="ECO:0007669"/>
    <property type="project" value="UniProtKB-KW"/>
</dbReference>
<dbReference type="EMBL" id="JBBNAE010000004">
    <property type="protein sequence ID" value="KAK9131444.1"/>
    <property type="molecule type" value="Genomic_DNA"/>
</dbReference>
<dbReference type="SUPFAM" id="SSF101936">
    <property type="entry name" value="DNA-binding pseudobarrel domain"/>
    <property type="match status" value="1"/>
</dbReference>
<dbReference type="EMBL" id="JBBNAE010000004">
    <property type="protein sequence ID" value="KAK9131448.1"/>
    <property type="molecule type" value="Genomic_DNA"/>
</dbReference>
<comment type="caution">
    <text evidence="7">The sequence shown here is derived from an EMBL/GenBank/DDBJ whole genome shotgun (WGS) entry which is preliminary data.</text>
</comment>
<comment type="subcellular location">
    <subcellularLocation>
        <location evidence="1">Nucleus</location>
    </subcellularLocation>
</comment>
<evidence type="ECO:0000256" key="1">
    <source>
        <dbReference type="ARBA" id="ARBA00004123"/>
    </source>
</evidence>
<evidence type="ECO:0000256" key="5">
    <source>
        <dbReference type="ARBA" id="ARBA00023242"/>
    </source>
</evidence>
<gene>
    <name evidence="6" type="ORF">Sjap_011929</name>
    <name evidence="7" type="ORF">Sjap_011931</name>
    <name evidence="8" type="ORF">Sjap_011933</name>
    <name evidence="9" type="ORF">Sjap_011935</name>
    <name evidence="10" type="ORF">Sjap_011937</name>
</gene>
<keyword evidence="4" id="KW-0804">Transcription</keyword>